<dbReference type="GO" id="GO:0051274">
    <property type="term" value="P:beta-glucan biosynthetic process"/>
    <property type="evidence" value="ECO:0007669"/>
    <property type="project" value="TreeGrafter"/>
</dbReference>
<dbReference type="InterPro" id="IPR011013">
    <property type="entry name" value="Gal_mutarotase_sf_dom"/>
</dbReference>
<dbReference type="InterPro" id="IPR014438">
    <property type="entry name" value="Glucan_biosyn_MdoG/MdoD"/>
</dbReference>
<dbReference type="PANTHER" id="PTHR30504">
    <property type="entry name" value="GLUCANS BIOSYNTHESIS PROTEIN"/>
    <property type="match status" value="1"/>
</dbReference>
<dbReference type="GO" id="GO:0030246">
    <property type="term" value="F:carbohydrate binding"/>
    <property type="evidence" value="ECO:0007669"/>
    <property type="project" value="InterPro"/>
</dbReference>
<accession>A0A7S8C3F4</accession>
<dbReference type="InterPro" id="IPR007444">
    <property type="entry name" value="Glucan_biosyn_MdoG_C"/>
</dbReference>
<gene>
    <name evidence="7" type="ORF">HW532_07775</name>
</gene>
<dbReference type="SUPFAM" id="SSF81296">
    <property type="entry name" value="E set domains"/>
    <property type="match status" value="1"/>
</dbReference>
<dbReference type="SUPFAM" id="SSF74650">
    <property type="entry name" value="Galactose mutarotase-like"/>
    <property type="match status" value="1"/>
</dbReference>
<organism evidence="7 8">
    <name type="scientific">Kaustia mangrovi</name>
    <dbReference type="NCBI Taxonomy" id="2593653"/>
    <lineage>
        <taxon>Bacteria</taxon>
        <taxon>Pseudomonadati</taxon>
        <taxon>Pseudomonadota</taxon>
        <taxon>Alphaproteobacteria</taxon>
        <taxon>Hyphomicrobiales</taxon>
        <taxon>Parvibaculaceae</taxon>
        <taxon>Kaustia</taxon>
    </lineage>
</organism>
<keyword evidence="8" id="KW-1185">Reference proteome</keyword>
<dbReference type="GO" id="GO:0003824">
    <property type="term" value="F:catalytic activity"/>
    <property type="evidence" value="ECO:0007669"/>
    <property type="project" value="InterPro"/>
</dbReference>
<evidence type="ECO:0000313" key="7">
    <source>
        <dbReference type="EMBL" id="QPC42607.1"/>
    </source>
</evidence>
<comment type="subcellular location">
    <subcellularLocation>
        <location evidence="1">Periplasm</location>
    </subcellularLocation>
</comment>
<dbReference type="AlphaFoldDB" id="A0A7S8C3F4"/>
<dbReference type="InterPro" id="IPR014718">
    <property type="entry name" value="GH-type_carb-bd"/>
</dbReference>
<evidence type="ECO:0000256" key="5">
    <source>
        <dbReference type="ARBA" id="ARBA00022764"/>
    </source>
</evidence>
<keyword evidence="4" id="KW-0732">Signal</keyword>
<dbReference type="Gene3D" id="2.60.40.10">
    <property type="entry name" value="Immunoglobulins"/>
    <property type="match status" value="1"/>
</dbReference>
<evidence type="ECO:0000259" key="6">
    <source>
        <dbReference type="Pfam" id="PF04349"/>
    </source>
</evidence>
<dbReference type="UniPathway" id="UPA00637"/>
<dbReference type="GO" id="GO:0030288">
    <property type="term" value="C:outer membrane-bounded periplasmic space"/>
    <property type="evidence" value="ECO:0007669"/>
    <property type="project" value="TreeGrafter"/>
</dbReference>
<reference evidence="7 8" key="1">
    <citation type="submission" date="2020-06" db="EMBL/GenBank/DDBJ databases">
        <title>Genome sequence of 2 isolates from Red Sea Mangroves.</title>
        <authorList>
            <person name="Sefrji F."/>
            <person name="Michoud G."/>
            <person name="Merlino G."/>
            <person name="Daffonchio D."/>
        </authorList>
    </citation>
    <scope>NUCLEOTIDE SEQUENCE [LARGE SCALE GENOMIC DNA]</scope>
    <source>
        <strain evidence="7 8">R1DC25</strain>
    </source>
</reference>
<dbReference type="InterPro" id="IPR014756">
    <property type="entry name" value="Ig_E-set"/>
</dbReference>
<evidence type="ECO:0000256" key="1">
    <source>
        <dbReference type="ARBA" id="ARBA00004418"/>
    </source>
</evidence>
<dbReference type="Pfam" id="PF04349">
    <property type="entry name" value="MdoG"/>
    <property type="match status" value="1"/>
</dbReference>
<dbReference type="Gene3D" id="2.70.98.10">
    <property type="match status" value="1"/>
</dbReference>
<sequence>MGGPRAVPRVRCRGDGFLGDPEAFSETFVRDRAQSLSQEAYASAEVDFPDGFDGLTYDQYRDIRFKTDMAIWRGEDRGFTVDLLHAGAFYKTPVDIFIVADGQAWPVLYSASMFDFGPSVTAPPEGTELPFSGFRLRHPLNDTNYWDEFAVFQGASYFRAVAENQRYGLSARGLAIKTGSQEGEEFPAFRSFWIERPEPGAKAIVIHALLDSTSTTGAYRFTIRPGTETLIDVELTLFPRVELAHVGLAPLTSMYLFDAVNRTGYDDFRPAVHDSGGLAMWTGTGEWIWRPLANPETLQISAFMDSNPRGFGLMQRKRDFQDYQDLEAHYERRPSGWVEPVGNWGAGHVELVEIPTKREINDNIVAFWRPRAPLQQGKPFSLTYRLHWCDTVPLNGRAAWVTDTRSGADLDHDGRLFVIDYQSPDPLPETVVPEVSASAGKVISAVGRPNPETGGYRVSIELDVTDIDMSELRLRLLDGEDELGETWLYRWIR</sequence>
<dbReference type="PIRSF" id="PIRSF006281">
    <property type="entry name" value="MdoG"/>
    <property type="match status" value="1"/>
</dbReference>
<evidence type="ECO:0000256" key="2">
    <source>
        <dbReference type="ARBA" id="ARBA00005001"/>
    </source>
</evidence>
<keyword evidence="5" id="KW-0574">Periplasm</keyword>
<dbReference type="EMBL" id="CP058214">
    <property type="protein sequence ID" value="QPC42607.1"/>
    <property type="molecule type" value="Genomic_DNA"/>
</dbReference>
<comment type="similarity">
    <text evidence="3">Belongs to the OpgD/OpgG family.</text>
</comment>
<evidence type="ECO:0000313" key="8">
    <source>
        <dbReference type="Proteomes" id="UP000593594"/>
    </source>
</evidence>
<comment type="pathway">
    <text evidence="2">Glycan metabolism; osmoregulated periplasmic glucan (OPG) biosynthesis.</text>
</comment>
<dbReference type="KEGG" id="kmn:HW532_07775"/>
<proteinExistence type="inferred from homology"/>
<dbReference type="InterPro" id="IPR013783">
    <property type="entry name" value="Ig-like_fold"/>
</dbReference>
<evidence type="ECO:0000256" key="3">
    <source>
        <dbReference type="ARBA" id="ARBA00009284"/>
    </source>
</evidence>
<feature type="domain" description="Glucan biosynthesis periplasmic MdoG C-terminal" evidence="6">
    <location>
        <begin position="24"/>
        <end position="491"/>
    </location>
</feature>
<dbReference type="FunFam" id="2.70.98.10:FF:000001">
    <property type="entry name" value="Glucans biosynthesis protein G"/>
    <property type="match status" value="1"/>
</dbReference>
<dbReference type="PANTHER" id="PTHR30504:SF2">
    <property type="entry name" value="GLUCANS BIOSYNTHESIS PROTEIN G"/>
    <property type="match status" value="1"/>
</dbReference>
<protein>
    <submittedName>
        <fullName evidence="7">Glucan biosynthesis protein</fullName>
    </submittedName>
</protein>
<name>A0A7S8C3F4_9HYPH</name>
<evidence type="ECO:0000256" key="4">
    <source>
        <dbReference type="ARBA" id="ARBA00022729"/>
    </source>
</evidence>
<dbReference type="Proteomes" id="UP000593594">
    <property type="component" value="Chromosome"/>
</dbReference>